<protein>
    <submittedName>
        <fullName evidence="3">Uncharacterized protein</fullName>
    </submittedName>
</protein>
<feature type="transmembrane region" description="Helical" evidence="2">
    <location>
        <begin position="56"/>
        <end position="79"/>
    </location>
</feature>
<keyword evidence="2" id="KW-0812">Transmembrane</keyword>
<dbReference type="AlphaFoldDB" id="A0A1I3TD29"/>
<evidence type="ECO:0000313" key="4">
    <source>
        <dbReference type="Proteomes" id="UP000199025"/>
    </source>
</evidence>
<evidence type="ECO:0000256" key="2">
    <source>
        <dbReference type="SAM" id="Phobius"/>
    </source>
</evidence>
<keyword evidence="4" id="KW-1185">Reference proteome</keyword>
<proteinExistence type="predicted"/>
<keyword evidence="2" id="KW-0472">Membrane</keyword>
<sequence>MAVLHGIADTALAKAAVYHPTGLLTVRIVVIALLVGAAALWGALDAWLRREDAGRTWLLASLVAGWGSGVLYVIGRGILVDQAGTAELRPALTGGAAFTALLVLIPAGLGLLVGARLNKPQPEEAEPEEERPSPTPRRRRAPSPTPRGTSSVSGRAARPAGGRATRRR</sequence>
<dbReference type="EMBL" id="FORP01000007">
    <property type="protein sequence ID" value="SFJ68510.1"/>
    <property type="molecule type" value="Genomic_DNA"/>
</dbReference>
<dbReference type="Proteomes" id="UP000199025">
    <property type="component" value="Unassembled WGS sequence"/>
</dbReference>
<name>A0A1I3TD29_9PSEU</name>
<keyword evidence="2" id="KW-1133">Transmembrane helix</keyword>
<accession>A0A1I3TD29</accession>
<evidence type="ECO:0000313" key="3">
    <source>
        <dbReference type="EMBL" id="SFJ68510.1"/>
    </source>
</evidence>
<feature type="compositionally biased region" description="Low complexity" evidence="1">
    <location>
        <begin position="154"/>
        <end position="168"/>
    </location>
</feature>
<evidence type="ECO:0000256" key="1">
    <source>
        <dbReference type="SAM" id="MobiDB-lite"/>
    </source>
</evidence>
<feature type="transmembrane region" description="Helical" evidence="2">
    <location>
        <begin position="91"/>
        <end position="113"/>
    </location>
</feature>
<dbReference type="STRING" id="115433.SAMN05421835_107247"/>
<feature type="region of interest" description="Disordered" evidence="1">
    <location>
        <begin position="119"/>
        <end position="168"/>
    </location>
</feature>
<gene>
    <name evidence="3" type="ORF">SAMN05421835_107247</name>
</gene>
<feature type="transmembrane region" description="Helical" evidence="2">
    <location>
        <begin position="24"/>
        <end position="44"/>
    </location>
</feature>
<reference evidence="3 4" key="1">
    <citation type="submission" date="2016-10" db="EMBL/GenBank/DDBJ databases">
        <authorList>
            <person name="de Groot N.N."/>
        </authorList>
    </citation>
    <scope>NUCLEOTIDE SEQUENCE [LARGE SCALE GENOMIC DNA]</scope>
    <source>
        <strain evidence="3 4">DSM 44468</strain>
    </source>
</reference>
<organism evidence="3 4">
    <name type="scientific">Amycolatopsis sacchari</name>
    <dbReference type="NCBI Taxonomy" id="115433"/>
    <lineage>
        <taxon>Bacteria</taxon>
        <taxon>Bacillati</taxon>
        <taxon>Actinomycetota</taxon>
        <taxon>Actinomycetes</taxon>
        <taxon>Pseudonocardiales</taxon>
        <taxon>Pseudonocardiaceae</taxon>
        <taxon>Amycolatopsis</taxon>
    </lineage>
</organism>